<keyword evidence="7 8" id="KW-0998">Cell outer membrane</keyword>
<dbReference type="PROSITE" id="PS52016">
    <property type="entry name" value="TONB_DEPENDENT_REC_3"/>
    <property type="match status" value="1"/>
</dbReference>
<evidence type="ECO:0000256" key="5">
    <source>
        <dbReference type="ARBA" id="ARBA00023077"/>
    </source>
</evidence>
<dbReference type="Pfam" id="PF07715">
    <property type="entry name" value="Plug"/>
    <property type="match status" value="1"/>
</dbReference>
<evidence type="ECO:0000256" key="4">
    <source>
        <dbReference type="ARBA" id="ARBA00022692"/>
    </source>
</evidence>
<keyword evidence="4 8" id="KW-0812">Transmembrane</keyword>
<dbReference type="Gene3D" id="2.40.170.20">
    <property type="entry name" value="TonB-dependent receptor, beta-barrel domain"/>
    <property type="match status" value="1"/>
</dbReference>
<keyword evidence="2 8" id="KW-0813">Transport</keyword>
<keyword evidence="3 8" id="KW-1134">Transmembrane beta strand</keyword>
<proteinExistence type="inferred from homology"/>
<evidence type="ECO:0000313" key="14">
    <source>
        <dbReference type="Proteomes" id="UP001218231"/>
    </source>
</evidence>
<evidence type="ECO:0000256" key="1">
    <source>
        <dbReference type="ARBA" id="ARBA00004571"/>
    </source>
</evidence>
<reference evidence="13 14" key="1">
    <citation type="submission" date="2023-02" db="EMBL/GenBank/DDBJ databases">
        <title>Genome sequence of Novosphingobium humi KACC 19094.</title>
        <authorList>
            <person name="Kim S."/>
            <person name="Heo J."/>
            <person name="Kwon S.-W."/>
        </authorList>
    </citation>
    <scope>NUCLEOTIDE SEQUENCE [LARGE SCALE GENOMIC DNA]</scope>
    <source>
        <strain evidence="13 14">KACC 19094</strain>
    </source>
</reference>
<keyword evidence="5 9" id="KW-0798">TonB box</keyword>
<feature type="signal peptide" evidence="10">
    <location>
        <begin position="1"/>
        <end position="40"/>
    </location>
</feature>
<gene>
    <name evidence="13" type="ORF">PQ457_04890</name>
</gene>
<dbReference type="PANTHER" id="PTHR47234:SF3">
    <property type="entry name" value="SECRETIN_TONB SHORT N-TERMINAL DOMAIN-CONTAINING PROTEIN"/>
    <property type="match status" value="1"/>
</dbReference>
<protein>
    <submittedName>
        <fullName evidence="13">TonB-dependent receptor</fullName>
    </submittedName>
</protein>
<keyword evidence="10" id="KW-0732">Signal</keyword>
<feature type="domain" description="TonB-dependent receptor-like beta-barrel" evidence="11">
    <location>
        <begin position="443"/>
        <end position="950"/>
    </location>
</feature>
<dbReference type="InterPro" id="IPR012910">
    <property type="entry name" value="Plug_dom"/>
</dbReference>
<dbReference type="PANTHER" id="PTHR47234">
    <property type="match status" value="1"/>
</dbReference>
<evidence type="ECO:0000256" key="7">
    <source>
        <dbReference type="ARBA" id="ARBA00023237"/>
    </source>
</evidence>
<dbReference type="RefSeq" id="WP_273618643.1">
    <property type="nucleotide sequence ID" value="NZ_CP117417.1"/>
</dbReference>
<evidence type="ECO:0000313" key="13">
    <source>
        <dbReference type="EMBL" id="WCT78313.1"/>
    </source>
</evidence>
<dbReference type="InterPro" id="IPR036942">
    <property type="entry name" value="Beta-barrel_TonB_sf"/>
</dbReference>
<dbReference type="Proteomes" id="UP001218231">
    <property type="component" value="Chromosome"/>
</dbReference>
<organism evidence="13 14">
    <name type="scientific">Novosphingobium humi</name>
    <dbReference type="NCBI Taxonomy" id="2282397"/>
    <lineage>
        <taxon>Bacteria</taxon>
        <taxon>Pseudomonadati</taxon>
        <taxon>Pseudomonadota</taxon>
        <taxon>Alphaproteobacteria</taxon>
        <taxon>Sphingomonadales</taxon>
        <taxon>Sphingomonadaceae</taxon>
        <taxon>Novosphingobium</taxon>
    </lineage>
</organism>
<evidence type="ECO:0000256" key="8">
    <source>
        <dbReference type="PROSITE-ProRule" id="PRU01360"/>
    </source>
</evidence>
<accession>A0ABY7TYH3</accession>
<evidence type="ECO:0000256" key="10">
    <source>
        <dbReference type="SAM" id="SignalP"/>
    </source>
</evidence>
<evidence type="ECO:0000256" key="9">
    <source>
        <dbReference type="RuleBase" id="RU003357"/>
    </source>
</evidence>
<evidence type="ECO:0000259" key="11">
    <source>
        <dbReference type="Pfam" id="PF00593"/>
    </source>
</evidence>
<comment type="subcellular location">
    <subcellularLocation>
        <location evidence="1 8">Cell outer membrane</location>
        <topology evidence="1 8">Multi-pass membrane protein</topology>
    </subcellularLocation>
</comment>
<evidence type="ECO:0000259" key="12">
    <source>
        <dbReference type="Pfam" id="PF07715"/>
    </source>
</evidence>
<feature type="chain" id="PRO_5045465928" evidence="10">
    <location>
        <begin position="41"/>
        <end position="980"/>
    </location>
</feature>
<dbReference type="EMBL" id="CP117417">
    <property type="protein sequence ID" value="WCT78313.1"/>
    <property type="molecule type" value="Genomic_DNA"/>
</dbReference>
<feature type="domain" description="TonB-dependent receptor plug" evidence="12">
    <location>
        <begin position="71"/>
        <end position="187"/>
    </location>
</feature>
<evidence type="ECO:0000256" key="3">
    <source>
        <dbReference type="ARBA" id="ARBA00022452"/>
    </source>
</evidence>
<dbReference type="InterPro" id="IPR039426">
    <property type="entry name" value="TonB-dep_rcpt-like"/>
</dbReference>
<dbReference type="Pfam" id="PF00593">
    <property type="entry name" value="TonB_dep_Rec_b-barrel"/>
    <property type="match status" value="1"/>
</dbReference>
<keyword evidence="14" id="KW-1185">Reference proteome</keyword>
<keyword evidence="6 8" id="KW-0472">Membrane</keyword>
<name>A0ABY7TYH3_9SPHN</name>
<sequence length="980" mass="103182">MHTKNASYGAAYTLNRTGSFKRRAPFLIGAALLLPMHAQAQTTSPEPTPAAKTEAADIVVTATRIARDGYTAPTPTTVVGQEFVQQRAMVNIGDALNTVPAFRAAVSPNAGGIGNTGAFLADLRGLGSVRTLVLLDRARMPQTIIPGVTTSAGTTDLNVIPTVLIKTSDVVTGGASAAYGSDAVAGVINFQIDDRFVGLKGSAQYSQTRYNDAKDKFATLAYGTKFAGGRGHLVIGGEYNDDGGTAYYNTARAWGREAWGSQTITNRPAGTANTIVGPNGGYFGTATSGGLILTAGALKGLAFVPTASGGVTTTTFSPGLSNMTSSLDFFTPAALAANAAAGINNLNTQQLRPAQIRYNVMGKLTFDVNDNITAYVEPLYSNVKTTGIIIIRRDGAGAGPALNIAKDNAYLAQALTPAQLALVPAGGLSIGYSGQDFGPSVRSIQNELIRVQTGLKGQFGDKWKWDASYLFGQNTSHVAISNTFKTANFRNALDAVSVGGQIVCRNAAAVAAGCVPINILGKANVSAAAASYILGTSTGSGKTGLHDLSANIQGEPFSTWAGPVSIGVGAEYRRESVRLNTDALSQSSGWLTGTGAALPTVSQTVKEAYVETIVPLLRDASFAKKLDFNGAARVTDYSTSGRVTTWKAGLTWEPVDGLLFRSTRSRDIRAPNLIELYTPQTQSLPLPTDPRRGVAAPTNTAGFIVGGNTGLKPEISITQTAGVSWQPSFLRNLRLSVDYYDIRIEGAITSTSTQGVVNNCFIGGTYTGNSWCSLISFANNDPVAGQMTGVRGVTANVASFKTRGLDIQATYRQSLEEIGLHGNLTANMMATHVMSFWSSTDISTLFPNGIDRAGQTGASFGGPAGLPKWLINTSLDYEVGRFGANANIRYVSPSRQNNGLFGPDQAGYDPTLTTSISNNNIPAVAYVDIGMRYSFGADKQYTVFFNINNLFDRDPPLPANGSAYYDLMGRTFKGGARFRF</sequence>
<comment type="similarity">
    <text evidence="8 9">Belongs to the TonB-dependent receptor family.</text>
</comment>
<dbReference type="InterPro" id="IPR000531">
    <property type="entry name" value="Beta-barrel_TonB"/>
</dbReference>
<keyword evidence="13" id="KW-0675">Receptor</keyword>
<dbReference type="SUPFAM" id="SSF56935">
    <property type="entry name" value="Porins"/>
    <property type="match status" value="1"/>
</dbReference>
<evidence type="ECO:0000256" key="6">
    <source>
        <dbReference type="ARBA" id="ARBA00023136"/>
    </source>
</evidence>
<dbReference type="InterPro" id="IPR037066">
    <property type="entry name" value="Plug_dom_sf"/>
</dbReference>
<evidence type="ECO:0000256" key="2">
    <source>
        <dbReference type="ARBA" id="ARBA00022448"/>
    </source>
</evidence>
<dbReference type="Gene3D" id="2.170.130.10">
    <property type="entry name" value="TonB-dependent receptor, plug domain"/>
    <property type="match status" value="1"/>
</dbReference>